<dbReference type="AlphaFoldDB" id="A0AAX6EYW8"/>
<reference evidence="2" key="2">
    <citation type="submission" date="2023-04" db="EMBL/GenBank/DDBJ databases">
        <authorList>
            <person name="Bruccoleri R.E."/>
            <person name="Oakeley E.J."/>
            <person name="Faust A.-M."/>
            <person name="Dessus-Babus S."/>
            <person name="Altorfer M."/>
            <person name="Burckhardt D."/>
            <person name="Oertli M."/>
            <person name="Naumann U."/>
            <person name="Petersen F."/>
            <person name="Wong J."/>
        </authorList>
    </citation>
    <scope>NUCLEOTIDE SEQUENCE</scope>
    <source>
        <strain evidence="2">GSM-AAB239-AS_SAM_17_03QT</strain>
        <tissue evidence="2">Leaf</tissue>
    </source>
</reference>
<dbReference type="Proteomes" id="UP001140949">
    <property type="component" value="Unassembled WGS sequence"/>
</dbReference>
<evidence type="ECO:0000313" key="3">
    <source>
        <dbReference type="Proteomes" id="UP001140949"/>
    </source>
</evidence>
<feature type="region of interest" description="Disordered" evidence="1">
    <location>
        <begin position="90"/>
        <end position="157"/>
    </location>
</feature>
<comment type="caution">
    <text evidence="2">The sequence shown here is derived from an EMBL/GenBank/DDBJ whole genome shotgun (WGS) entry which is preliminary data.</text>
</comment>
<accession>A0AAX6EYW8</accession>
<proteinExistence type="predicted"/>
<protein>
    <submittedName>
        <fullName evidence="2">Protein DOWNY MILDEW RESISTANCE 6</fullName>
    </submittedName>
</protein>
<name>A0AAX6EYW8_IRIPA</name>
<evidence type="ECO:0000313" key="2">
    <source>
        <dbReference type="EMBL" id="KAJ6809108.1"/>
    </source>
</evidence>
<dbReference type="EMBL" id="JANAVB010033176">
    <property type="protein sequence ID" value="KAJ6809108.1"/>
    <property type="molecule type" value="Genomic_DNA"/>
</dbReference>
<keyword evidence="3" id="KW-1185">Reference proteome</keyword>
<dbReference type="Gene3D" id="2.60.120.330">
    <property type="entry name" value="B-lactam Antibiotic, Isopenicillin N Synthase, Chain"/>
    <property type="match status" value="1"/>
</dbReference>
<sequence length="157" mass="17627">MRLSTSFNVKKEKIHNWRDYLRLHCYPLEEFVPDWPSKPSSFKEVVSNYCTEVRELGFRLLGLISLGLGLEHDYIEKVLGQQAAHGHQLLPAVPRARADVRIAGSHGPERPHNPPPGPGRGRPAGASRRPVDRSSALPPSRRAGHQHWRPVAGTEQQ</sequence>
<evidence type="ECO:0000256" key="1">
    <source>
        <dbReference type="SAM" id="MobiDB-lite"/>
    </source>
</evidence>
<dbReference type="InterPro" id="IPR027443">
    <property type="entry name" value="IPNS-like_sf"/>
</dbReference>
<reference evidence="2" key="1">
    <citation type="journal article" date="2023" name="GigaByte">
        <title>Genome assembly of the bearded iris, Iris pallida Lam.</title>
        <authorList>
            <person name="Bruccoleri R.E."/>
            <person name="Oakeley E.J."/>
            <person name="Faust A.M.E."/>
            <person name="Altorfer M."/>
            <person name="Dessus-Babus S."/>
            <person name="Burckhardt D."/>
            <person name="Oertli M."/>
            <person name="Naumann U."/>
            <person name="Petersen F."/>
            <person name="Wong J."/>
        </authorList>
    </citation>
    <scope>NUCLEOTIDE SEQUENCE</scope>
    <source>
        <strain evidence="2">GSM-AAB239-AS_SAM_17_03QT</strain>
    </source>
</reference>
<dbReference type="SUPFAM" id="SSF51197">
    <property type="entry name" value="Clavaminate synthase-like"/>
    <property type="match status" value="1"/>
</dbReference>
<organism evidence="2 3">
    <name type="scientific">Iris pallida</name>
    <name type="common">Sweet iris</name>
    <dbReference type="NCBI Taxonomy" id="29817"/>
    <lineage>
        <taxon>Eukaryota</taxon>
        <taxon>Viridiplantae</taxon>
        <taxon>Streptophyta</taxon>
        <taxon>Embryophyta</taxon>
        <taxon>Tracheophyta</taxon>
        <taxon>Spermatophyta</taxon>
        <taxon>Magnoliopsida</taxon>
        <taxon>Liliopsida</taxon>
        <taxon>Asparagales</taxon>
        <taxon>Iridaceae</taxon>
        <taxon>Iridoideae</taxon>
        <taxon>Irideae</taxon>
        <taxon>Iris</taxon>
    </lineage>
</organism>
<gene>
    <name evidence="2" type="ORF">M6B38_163580</name>
</gene>